<proteinExistence type="predicted"/>
<reference evidence="1" key="1">
    <citation type="submission" date="2021-04" db="EMBL/GenBank/DDBJ databases">
        <title>Genome seq and assembly of Bacillus sp.</title>
        <authorList>
            <person name="Chhetri G."/>
        </authorList>
    </citation>
    <scope>NUCLEOTIDE SEQUENCE</scope>
    <source>
        <strain evidence="1">RG28</strain>
    </source>
</reference>
<dbReference type="AlphaFoldDB" id="A0A940SJH6"/>
<evidence type="ECO:0000313" key="1">
    <source>
        <dbReference type="EMBL" id="MBP0724248.1"/>
    </source>
</evidence>
<dbReference type="RefSeq" id="WP_209402581.1">
    <property type="nucleotide sequence ID" value="NZ_JAGIYQ010000002.1"/>
</dbReference>
<accession>A0A940SJH6</accession>
<sequence length="47" mass="5380">MFDYIKRFAIVLVFVLTIALLFIGANKTQIQNFLKKNNSSFVLTNGK</sequence>
<evidence type="ECO:0000313" key="2">
    <source>
        <dbReference type="Proteomes" id="UP000682134"/>
    </source>
</evidence>
<name>A0A940SJH6_9BACI</name>
<comment type="caution">
    <text evidence="1">The sequence shown here is derived from an EMBL/GenBank/DDBJ whole genome shotgun (WGS) entry which is preliminary data.</text>
</comment>
<gene>
    <name evidence="1" type="ORF">J5Y03_03500</name>
</gene>
<organism evidence="1 2">
    <name type="scientific">Gottfriedia endophytica</name>
    <dbReference type="NCBI Taxonomy" id="2820819"/>
    <lineage>
        <taxon>Bacteria</taxon>
        <taxon>Bacillati</taxon>
        <taxon>Bacillota</taxon>
        <taxon>Bacilli</taxon>
        <taxon>Bacillales</taxon>
        <taxon>Bacillaceae</taxon>
        <taxon>Gottfriedia</taxon>
    </lineage>
</organism>
<dbReference type="Proteomes" id="UP000682134">
    <property type="component" value="Unassembled WGS sequence"/>
</dbReference>
<protein>
    <submittedName>
        <fullName evidence="1">Uncharacterized protein</fullName>
    </submittedName>
</protein>
<dbReference type="EMBL" id="JAGIYQ010000002">
    <property type="protein sequence ID" value="MBP0724248.1"/>
    <property type="molecule type" value="Genomic_DNA"/>
</dbReference>
<keyword evidence="2" id="KW-1185">Reference proteome</keyword>